<evidence type="ECO:0000256" key="3">
    <source>
        <dbReference type="ARBA" id="ARBA00022833"/>
    </source>
</evidence>
<protein>
    <recommendedName>
        <fullName evidence="4">BED-type domain-containing protein</fullName>
    </recommendedName>
</protein>
<name>A0AAE0STR1_9BIVA</name>
<reference evidence="5" key="3">
    <citation type="submission" date="2023-05" db="EMBL/GenBank/DDBJ databases">
        <authorList>
            <person name="Smith C.H."/>
        </authorList>
    </citation>
    <scope>NUCLEOTIDE SEQUENCE</scope>
    <source>
        <strain evidence="5">CHS0354</strain>
        <tissue evidence="5">Mantle</tissue>
    </source>
</reference>
<organism evidence="5 6">
    <name type="scientific">Potamilus streckersoni</name>
    <dbReference type="NCBI Taxonomy" id="2493646"/>
    <lineage>
        <taxon>Eukaryota</taxon>
        <taxon>Metazoa</taxon>
        <taxon>Spiralia</taxon>
        <taxon>Lophotrochozoa</taxon>
        <taxon>Mollusca</taxon>
        <taxon>Bivalvia</taxon>
        <taxon>Autobranchia</taxon>
        <taxon>Heteroconchia</taxon>
        <taxon>Palaeoheterodonta</taxon>
        <taxon>Unionida</taxon>
        <taxon>Unionoidea</taxon>
        <taxon>Unionidae</taxon>
        <taxon>Ambleminae</taxon>
        <taxon>Lampsilini</taxon>
        <taxon>Potamilus</taxon>
    </lineage>
</organism>
<proteinExistence type="predicted"/>
<dbReference type="InterPro" id="IPR003656">
    <property type="entry name" value="Znf_BED"/>
</dbReference>
<dbReference type="GO" id="GO:0003677">
    <property type="term" value="F:DNA binding"/>
    <property type="evidence" value="ECO:0007669"/>
    <property type="project" value="InterPro"/>
</dbReference>
<keyword evidence="6" id="KW-1185">Reference proteome</keyword>
<reference evidence="5" key="1">
    <citation type="journal article" date="2021" name="Genome Biol. Evol.">
        <title>A High-Quality Reference Genome for a Parasitic Bivalve with Doubly Uniparental Inheritance (Bivalvia: Unionida).</title>
        <authorList>
            <person name="Smith C.H."/>
        </authorList>
    </citation>
    <scope>NUCLEOTIDE SEQUENCE</scope>
    <source>
        <strain evidence="5">CHS0354</strain>
    </source>
</reference>
<dbReference type="Pfam" id="PF02892">
    <property type="entry name" value="zf-BED"/>
    <property type="match status" value="1"/>
</dbReference>
<keyword evidence="3" id="KW-0862">Zinc</keyword>
<evidence type="ECO:0000313" key="5">
    <source>
        <dbReference type="EMBL" id="KAK3597867.1"/>
    </source>
</evidence>
<reference evidence="5" key="2">
    <citation type="journal article" date="2021" name="Genome Biol. Evol.">
        <title>Developing a high-quality reference genome for a parasitic bivalve with doubly uniparental inheritance (Bivalvia: Unionida).</title>
        <authorList>
            <person name="Smith C.H."/>
        </authorList>
    </citation>
    <scope>NUCLEOTIDE SEQUENCE</scope>
    <source>
        <strain evidence="5">CHS0354</strain>
        <tissue evidence="5">Mantle</tissue>
    </source>
</reference>
<evidence type="ECO:0000259" key="4">
    <source>
        <dbReference type="Pfam" id="PF02892"/>
    </source>
</evidence>
<feature type="domain" description="BED-type" evidence="4">
    <location>
        <begin position="67"/>
        <end position="98"/>
    </location>
</feature>
<dbReference type="EMBL" id="JAEAOA010001763">
    <property type="protein sequence ID" value="KAK3597867.1"/>
    <property type="molecule type" value="Genomic_DNA"/>
</dbReference>
<keyword evidence="2" id="KW-0863">Zinc-finger</keyword>
<evidence type="ECO:0000256" key="1">
    <source>
        <dbReference type="ARBA" id="ARBA00022723"/>
    </source>
</evidence>
<accession>A0AAE0STR1</accession>
<sequence length="192" mass="21057">MHNTIIWATFICGECGVKTRYLCPVRNDTKLSVLKYIEHTSKRAKSAVMIDISAERNITRKRRVSVTEDGVAACKKCNIDVRYSGTSNLSIHLTRYHKIAGLPASAAGASNSTFSTMIQDACTWYTSADDIIGWFLELQPAVYAALATKGSEKQRISISSLSGEDVILNDSPPPTGFALILVEVVRADRIQT</sequence>
<evidence type="ECO:0000256" key="2">
    <source>
        <dbReference type="ARBA" id="ARBA00022771"/>
    </source>
</evidence>
<gene>
    <name evidence="5" type="ORF">CHS0354_029448</name>
</gene>
<evidence type="ECO:0000313" key="6">
    <source>
        <dbReference type="Proteomes" id="UP001195483"/>
    </source>
</evidence>
<comment type="caution">
    <text evidence="5">The sequence shown here is derived from an EMBL/GenBank/DDBJ whole genome shotgun (WGS) entry which is preliminary data.</text>
</comment>
<dbReference type="Proteomes" id="UP001195483">
    <property type="component" value="Unassembled WGS sequence"/>
</dbReference>
<dbReference type="GO" id="GO:0008270">
    <property type="term" value="F:zinc ion binding"/>
    <property type="evidence" value="ECO:0007669"/>
    <property type="project" value="UniProtKB-KW"/>
</dbReference>
<dbReference type="AlphaFoldDB" id="A0AAE0STR1"/>
<keyword evidence="1" id="KW-0479">Metal-binding</keyword>